<dbReference type="PANTHER" id="PTHR30055:SF160">
    <property type="entry name" value="TRANSCRIPTIONAL REGULATORY PROTEIN (PROBABLY ASNC-FAMILY)-RELATED"/>
    <property type="match status" value="1"/>
</dbReference>
<organism evidence="4 5">
    <name type="scientific">Actinokineospora soli</name>
    <dbReference type="NCBI Taxonomy" id="1048753"/>
    <lineage>
        <taxon>Bacteria</taxon>
        <taxon>Bacillati</taxon>
        <taxon>Actinomycetota</taxon>
        <taxon>Actinomycetes</taxon>
        <taxon>Pseudonocardiales</taxon>
        <taxon>Pseudonocardiaceae</taxon>
        <taxon>Actinokineospora</taxon>
    </lineage>
</organism>
<name>A0ABW2TQJ0_9PSEU</name>
<dbReference type="InterPro" id="IPR050109">
    <property type="entry name" value="HTH-type_TetR-like_transc_reg"/>
</dbReference>
<accession>A0ABW2TQJ0</accession>
<dbReference type="PROSITE" id="PS50977">
    <property type="entry name" value="HTH_TETR_2"/>
    <property type="match status" value="1"/>
</dbReference>
<evidence type="ECO:0000256" key="1">
    <source>
        <dbReference type="ARBA" id="ARBA00023125"/>
    </source>
</evidence>
<feature type="domain" description="HTH tetR-type" evidence="3">
    <location>
        <begin position="14"/>
        <end position="73"/>
    </location>
</feature>
<dbReference type="InterPro" id="IPR001647">
    <property type="entry name" value="HTH_TetR"/>
</dbReference>
<reference evidence="5" key="1">
    <citation type="journal article" date="2019" name="Int. J. Syst. Evol. Microbiol.">
        <title>The Global Catalogue of Microorganisms (GCM) 10K type strain sequencing project: providing services to taxonomists for standard genome sequencing and annotation.</title>
        <authorList>
            <consortium name="The Broad Institute Genomics Platform"/>
            <consortium name="The Broad Institute Genome Sequencing Center for Infectious Disease"/>
            <person name="Wu L."/>
            <person name="Ma J."/>
        </authorList>
    </citation>
    <scope>NUCLEOTIDE SEQUENCE [LARGE SCALE GENOMIC DNA]</scope>
    <source>
        <strain evidence="5">JCM 17695</strain>
    </source>
</reference>
<evidence type="ECO:0000256" key="2">
    <source>
        <dbReference type="PROSITE-ProRule" id="PRU00335"/>
    </source>
</evidence>
<dbReference type="InterPro" id="IPR036271">
    <property type="entry name" value="Tet_transcr_reg_TetR-rel_C_sf"/>
</dbReference>
<dbReference type="InterPro" id="IPR045823">
    <property type="entry name" value="TetR_C_32"/>
</dbReference>
<gene>
    <name evidence="4" type="ORF">ACFQV2_17640</name>
</gene>
<dbReference type="PRINTS" id="PR00455">
    <property type="entry name" value="HTHTETR"/>
</dbReference>
<proteinExistence type="predicted"/>
<keyword evidence="1 2" id="KW-0238">DNA-binding</keyword>
<dbReference type="SUPFAM" id="SSF48498">
    <property type="entry name" value="Tetracyclin repressor-like, C-terminal domain"/>
    <property type="match status" value="1"/>
</dbReference>
<comment type="caution">
    <text evidence="4">The sequence shown here is derived from an EMBL/GenBank/DDBJ whole genome shotgun (WGS) entry which is preliminary data.</text>
</comment>
<dbReference type="EMBL" id="JBHTEY010000004">
    <property type="protein sequence ID" value="MFC7615066.1"/>
    <property type="molecule type" value="Genomic_DNA"/>
</dbReference>
<protein>
    <submittedName>
        <fullName evidence="4">TetR/AcrR family transcriptional regulator</fullName>
    </submittedName>
</protein>
<dbReference type="SUPFAM" id="SSF46689">
    <property type="entry name" value="Homeodomain-like"/>
    <property type="match status" value="1"/>
</dbReference>
<feature type="DNA-binding region" description="H-T-H motif" evidence="2">
    <location>
        <begin position="36"/>
        <end position="55"/>
    </location>
</feature>
<dbReference type="InterPro" id="IPR009057">
    <property type="entry name" value="Homeodomain-like_sf"/>
</dbReference>
<keyword evidence="5" id="KW-1185">Reference proteome</keyword>
<evidence type="ECO:0000313" key="5">
    <source>
        <dbReference type="Proteomes" id="UP001596512"/>
    </source>
</evidence>
<evidence type="ECO:0000259" key="3">
    <source>
        <dbReference type="PROSITE" id="PS50977"/>
    </source>
</evidence>
<sequence length="204" mass="22392">MTDGRHARWQEHREARREEFLDAALRAIRARGPAVSMEDIAREAGVSKPRFYRYFADRDELFAAVAERSMVTLAHRLAPALAAAAPSREVVRGAVTAYVDLVDQDPLVARFMMSGEFGAVSDRGRKRVAALLAEAAKAYLRTVGGRVEGADTWAQATVAAVGAATSHWLEARPFDKRRLVDHLTAYLWGGMVALLEDEGVQGLT</sequence>
<dbReference type="Pfam" id="PF00440">
    <property type="entry name" value="TetR_N"/>
    <property type="match status" value="1"/>
</dbReference>
<dbReference type="Proteomes" id="UP001596512">
    <property type="component" value="Unassembled WGS sequence"/>
</dbReference>
<dbReference type="Gene3D" id="1.10.357.10">
    <property type="entry name" value="Tetracycline Repressor, domain 2"/>
    <property type="match status" value="1"/>
</dbReference>
<evidence type="ECO:0000313" key="4">
    <source>
        <dbReference type="EMBL" id="MFC7615066.1"/>
    </source>
</evidence>
<dbReference type="PANTHER" id="PTHR30055">
    <property type="entry name" value="HTH-TYPE TRANSCRIPTIONAL REGULATOR RUTR"/>
    <property type="match status" value="1"/>
</dbReference>
<dbReference type="Pfam" id="PF19344">
    <property type="entry name" value="TetR_C_32"/>
    <property type="match status" value="1"/>
</dbReference>